<dbReference type="PANTHER" id="PTHR13754">
    <property type="entry name" value="METALLO-BETA-LACTAMASE SUPERFAMILY PROTEIN"/>
    <property type="match status" value="1"/>
</dbReference>
<gene>
    <name evidence="2" type="ORF">SAMN02745751_01149</name>
</gene>
<dbReference type="InterPro" id="IPR036866">
    <property type="entry name" value="RibonucZ/Hydroxyglut_hydro"/>
</dbReference>
<dbReference type="InterPro" id="IPR052926">
    <property type="entry name" value="Metallo-beta-lactamase_dom"/>
</dbReference>
<dbReference type="CDD" id="cd07713">
    <property type="entry name" value="DHPS-like_MBL-fold"/>
    <property type="match status" value="1"/>
</dbReference>
<organism evidence="2 3">
    <name type="scientific">Dethiosulfatibacter aminovorans DSM 17477</name>
    <dbReference type="NCBI Taxonomy" id="1121476"/>
    <lineage>
        <taxon>Bacteria</taxon>
        <taxon>Bacillati</taxon>
        <taxon>Bacillota</taxon>
        <taxon>Tissierellia</taxon>
        <taxon>Dethiosulfatibacter</taxon>
    </lineage>
</organism>
<evidence type="ECO:0000313" key="3">
    <source>
        <dbReference type="Proteomes" id="UP000184052"/>
    </source>
</evidence>
<evidence type="ECO:0000259" key="1">
    <source>
        <dbReference type="Pfam" id="PF00753"/>
    </source>
</evidence>
<sequence length="275" mass="31040">MKITTIIENSKPVDSNLECEHGLSFFVEYDGKKIIFDTGKDGNNFLENAEKLGLDIKNADYMVLSHGHYDHTGGVIPYVDTFGNDFKLIINPSVFYPRYKYNGVKKVDIGMPFGREDLEKRNVNTIFSEDIETISENIDVISGFSLHPEYRMEDSGLFCQENGVEKKDFMPGESVLVMKYEKGLVLLIGCSHSGVVSIIEKVKKLYDEKIYAVFGGTHLGVASSAFIDKTVQYFKNSDIEKIGVCHCNGEKAGYKFKEEIPDRYFQITTGKVIEI</sequence>
<dbReference type="EMBL" id="FQZL01000007">
    <property type="protein sequence ID" value="SHI83122.1"/>
    <property type="molecule type" value="Genomic_DNA"/>
</dbReference>
<dbReference type="InterPro" id="IPR001279">
    <property type="entry name" value="Metallo-B-lactamas"/>
</dbReference>
<keyword evidence="3" id="KW-1185">Reference proteome</keyword>
<dbReference type="STRING" id="1121476.SAMN02745751_01149"/>
<dbReference type="Pfam" id="PF00753">
    <property type="entry name" value="Lactamase_B"/>
    <property type="match status" value="1"/>
</dbReference>
<dbReference type="PANTHER" id="PTHR13754:SF13">
    <property type="entry name" value="METALLO-BETA-LACTAMASE SUPERFAMILY PROTEIN (AFU_ORTHOLOGUE AFUA_3G07630)"/>
    <property type="match status" value="1"/>
</dbReference>
<dbReference type="InterPro" id="IPR041712">
    <property type="entry name" value="DHPS-like_MBL-fold"/>
</dbReference>
<feature type="domain" description="Metallo-beta-lactamase" evidence="1">
    <location>
        <begin position="21"/>
        <end position="84"/>
    </location>
</feature>
<accession>A0A1M6ECB7</accession>
<dbReference type="Proteomes" id="UP000184052">
    <property type="component" value="Unassembled WGS sequence"/>
</dbReference>
<proteinExistence type="predicted"/>
<protein>
    <submittedName>
        <fullName evidence="2">7,8-dihydropterin-6-yl-methyl-4-(Beta-D-ribofuranosyl)aminobenzene 5'-phosphate synthase</fullName>
    </submittedName>
</protein>
<dbReference type="GO" id="GO:0016740">
    <property type="term" value="F:transferase activity"/>
    <property type="evidence" value="ECO:0007669"/>
    <property type="project" value="TreeGrafter"/>
</dbReference>
<evidence type="ECO:0000313" key="2">
    <source>
        <dbReference type="EMBL" id="SHI83122.1"/>
    </source>
</evidence>
<dbReference type="AlphaFoldDB" id="A0A1M6ECB7"/>
<dbReference type="Gene3D" id="3.60.15.10">
    <property type="entry name" value="Ribonuclease Z/Hydroxyacylglutathione hydrolase-like"/>
    <property type="match status" value="1"/>
</dbReference>
<dbReference type="RefSeq" id="WP_073048469.1">
    <property type="nucleotide sequence ID" value="NZ_FQZL01000007.1"/>
</dbReference>
<reference evidence="2 3" key="1">
    <citation type="submission" date="2016-11" db="EMBL/GenBank/DDBJ databases">
        <authorList>
            <person name="Jaros S."/>
            <person name="Januszkiewicz K."/>
            <person name="Wedrychowicz H."/>
        </authorList>
    </citation>
    <scope>NUCLEOTIDE SEQUENCE [LARGE SCALE GENOMIC DNA]</scope>
    <source>
        <strain evidence="2 3">DSM 17477</strain>
    </source>
</reference>
<name>A0A1M6ECB7_9FIRM</name>
<dbReference type="SUPFAM" id="SSF56281">
    <property type="entry name" value="Metallo-hydrolase/oxidoreductase"/>
    <property type="match status" value="1"/>
</dbReference>
<dbReference type="OrthoDB" id="9803916at2"/>